<evidence type="ECO:0000256" key="2">
    <source>
        <dbReference type="ARBA" id="ARBA00022840"/>
    </source>
</evidence>
<dbReference type="Proteomes" id="UP000000641">
    <property type="component" value="Chromosome"/>
</dbReference>
<organism evidence="4 5">
    <name type="scientific">Thermofilum pendens (strain DSM 2475 / Hrk 5)</name>
    <dbReference type="NCBI Taxonomy" id="368408"/>
    <lineage>
        <taxon>Archaea</taxon>
        <taxon>Thermoproteota</taxon>
        <taxon>Thermoprotei</taxon>
        <taxon>Thermofilales</taxon>
        <taxon>Thermofilaceae</taxon>
        <taxon>Thermofilum</taxon>
    </lineage>
</organism>
<reference evidence="5" key="1">
    <citation type="journal article" date="2008" name="J. Bacteriol.">
        <title>Genome sequence of Thermofilum pendens reveals an exceptional loss of biosynthetic pathways without genome reduction.</title>
        <authorList>
            <person name="Anderson I."/>
            <person name="Rodriguez J."/>
            <person name="Susanti D."/>
            <person name="Porat I."/>
            <person name="Reich C."/>
            <person name="Ulrich L.E."/>
            <person name="Elkins J.G."/>
            <person name="Mavromatis K."/>
            <person name="Lykidis A."/>
            <person name="Kim E."/>
            <person name="Thompson L.S."/>
            <person name="Nolan M."/>
            <person name="Land M."/>
            <person name="Copeland A."/>
            <person name="Lapidus A."/>
            <person name="Lucas S."/>
            <person name="Detter C."/>
            <person name="Zhulin I.B."/>
            <person name="Olsen G.J."/>
            <person name="Whitman W."/>
            <person name="Mukhopadhyay B."/>
            <person name="Bristow J."/>
            <person name="Kyrpides N."/>
        </authorList>
    </citation>
    <scope>NUCLEOTIDE SEQUENCE [LARGE SCALE GENOMIC DNA]</scope>
    <source>
        <strain evidence="5">DSM 2475 / Hrk 5</strain>
    </source>
</reference>
<keyword evidence="5" id="KW-1185">Reference proteome</keyword>
<dbReference type="PANTHER" id="PTHR43637:SF2">
    <property type="entry name" value="PROTEIN GVPD 1"/>
    <property type="match status" value="1"/>
</dbReference>
<dbReference type="EnsemblBacteria" id="ABL78542">
    <property type="protein sequence ID" value="ABL78542"/>
    <property type="gene ID" value="Tpen_1144"/>
</dbReference>
<dbReference type="NCBIfam" id="TIGR03881">
    <property type="entry name" value="KaiC_arch_4"/>
    <property type="match status" value="1"/>
</dbReference>
<dbReference type="EMBL" id="CP000505">
    <property type="protein sequence ID" value="ABL78542.1"/>
    <property type="molecule type" value="Genomic_DNA"/>
</dbReference>
<dbReference type="RefSeq" id="WP_011752807.1">
    <property type="nucleotide sequence ID" value="NC_008698.1"/>
</dbReference>
<accession>A1RZB2</accession>
<dbReference type="CDD" id="cd01124">
    <property type="entry name" value="KaiC-like"/>
    <property type="match status" value="1"/>
</dbReference>
<dbReference type="InterPro" id="IPR014774">
    <property type="entry name" value="KaiC-like_dom"/>
</dbReference>
<evidence type="ECO:0000256" key="1">
    <source>
        <dbReference type="ARBA" id="ARBA00022741"/>
    </source>
</evidence>
<dbReference type="PRINTS" id="PR01874">
    <property type="entry name" value="DNAREPAIRADA"/>
</dbReference>
<dbReference type="InterPro" id="IPR027417">
    <property type="entry name" value="P-loop_NTPase"/>
</dbReference>
<dbReference type="OrthoDB" id="27015at2157"/>
<dbReference type="SUPFAM" id="SSF52540">
    <property type="entry name" value="P-loop containing nucleoside triphosphate hydrolases"/>
    <property type="match status" value="1"/>
</dbReference>
<name>A1RZB2_THEPD</name>
<dbReference type="Gene3D" id="3.40.50.300">
    <property type="entry name" value="P-loop containing nucleotide triphosphate hydrolases"/>
    <property type="match status" value="1"/>
</dbReference>
<dbReference type="GO" id="GO:0005524">
    <property type="term" value="F:ATP binding"/>
    <property type="evidence" value="ECO:0007669"/>
    <property type="project" value="UniProtKB-KW"/>
</dbReference>
<dbReference type="Pfam" id="PF06745">
    <property type="entry name" value="ATPase"/>
    <property type="match status" value="1"/>
</dbReference>
<dbReference type="HOGENOM" id="CLU_023669_2_0_2"/>
<dbReference type="InterPro" id="IPR010624">
    <property type="entry name" value="KaiC_dom"/>
</dbReference>
<dbReference type="AlphaFoldDB" id="A1RZB2"/>
<keyword evidence="1" id="KW-0547">Nucleotide-binding</keyword>
<sequence>MEARRLSTGVAGLDKLLAGGVPEGFFVALVGMPGTGKTIACLHFVWAGLKAGESAIYVTTEESRESIVRQAAQFGMDFEGAQKSGRLIIIDALMREKEDEWMMRELAVEEMLSRVIEAKKRLGRSARRLVIDSMSAFWLRAPVKAREDSYTVKRILNKWGFTIYATSQYAITTGSAFGWGIEHVADGIIHFKRRVVDGVLTRYIIVEKMRQTPHDLRAWEIQIRDKEGLTLVRPLARRLEDESLPEKVARRIKERAEEDEFARED</sequence>
<feature type="domain" description="KaiC" evidence="3">
    <location>
        <begin position="4"/>
        <end position="245"/>
    </location>
</feature>
<protein>
    <submittedName>
        <fullName evidence="4">Circadian clock protein, KaiC</fullName>
    </submittedName>
</protein>
<dbReference type="eggNOG" id="arCOG01171">
    <property type="taxonomic scope" value="Archaea"/>
</dbReference>
<evidence type="ECO:0000313" key="5">
    <source>
        <dbReference type="Proteomes" id="UP000000641"/>
    </source>
</evidence>
<gene>
    <name evidence="4" type="ordered locus">Tpen_1144</name>
</gene>
<keyword evidence="2" id="KW-0067">ATP-binding</keyword>
<dbReference type="GeneID" id="4600950"/>
<dbReference type="PANTHER" id="PTHR43637">
    <property type="entry name" value="UPF0273 PROTEIN TM_0370"/>
    <property type="match status" value="1"/>
</dbReference>
<evidence type="ECO:0000259" key="3">
    <source>
        <dbReference type="PROSITE" id="PS51146"/>
    </source>
</evidence>
<dbReference type="KEGG" id="tpe:Tpen_1144"/>
<dbReference type="PROSITE" id="PS51146">
    <property type="entry name" value="KAIC"/>
    <property type="match status" value="1"/>
</dbReference>
<evidence type="ECO:0000313" key="4">
    <source>
        <dbReference type="EMBL" id="ABL78542.1"/>
    </source>
</evidence>
<dbReference type="InterPro" id="IPR022443">
    <property type="entry name" value="KaiC-rel"/>
</dbReference>
<proteinExistence type="predicted"/>